<name>A0A212JQJ8_9BACT</name>
<accession>A0A212JQJ8</accession>
<proteinExistence type="predicted"/>
<evidence type="ECO:0000313" key="1">
    <source>
        <dbReference type="EMBL" id="SBW01719.1"/>
    </source>
</evidence>
<dbReference type="AlphaFoldDB" id="A0A212JQJ8"/>
<sequence>MDIYPYPVCPKKSYVGNKKTTDGFGLLLIETAENTLIWPWETEEAESDLICESNSQG</sequence>
<gene>
    <name evidence="1" type="ORF">KL86DYS2_12103</name>
</gene>
<dbReference type="EMBL" id="FLUL01000001">
    <property type="protein sequence ID" value="SBW01719.1"/>
    <property type="molecule type" value="Genomic_DNA"/>
</dbReference>
<protein>
    <submittedName>
        <fullName evidence="1">Uncharacterized protein</fullName>
    </submittedName>
</protein>
<organism evidence="1">
    <name type="scientific">uncultured Dysgonomonas sp</name>
    <dbReference type="NCBI Taxonomy" id="206096"/>
    <lineage>
        <taxon>Bacteria</taxon>
        <taxon>Pseudomonadati</taxon>
        <taxon>Bacteroidota</taxon>
        <taxon>Bacteroidia</taxon>
        <taxon>Bacteroidales</taxon>
        <taxon>Dysgonomonadaceae</taxon>
        <taxon>Dysgonomonas</taxon>
        <taxon>environmental samples</taxon>
    </lineage>
</organism>
<reference evidence="1" key="1">
    <citation type="submission" date="2016-04" db="EMBL/GenBank/DDBJ databases">
        <authorList>
            <person name="Evans L.H."/>
            <person name="Alamgir A."/>
            <person name="Owens N."/>
            <person name="Weber N.D."/>
            <person name="Virtaneva K."/>
            <person name="Barbian K."/>
            <person name="Babar A."/>
            <person name="Rosenke K."/>
        </authorList>
    </citation>
    <scope>NUCLEOTIDE SEQUENCE</scope>
    <source>
        <strain evidence="1">86-2</strain>
    </source>
</reference>